<evidence type="ECO:0000313" key="1">
    <source>
        <dbReference type="EMBL" id="ODQ60692.1"/>
    </source>
</evidence>
<dbReference type="EMBL" id="KV454209">
    <property type="protein sequence ID" value="ODQ60692.1"/>
    <property type="molecule type" value="Genomic_DNA"/>
</dbReference>
<organism evidence="1 2">
    <name type="scientific">Wickerhamomyces anomalus (strain ATCC 58044 / CBS 1984 / NCYC 433 / NRRL Y-366-8)</name>
    <name type="common">Yeast</name>
    <name type="synonym">Hansenula anomala</name>
    <dbReference type="NCBI Taxonomy" id="683960"/>
    <lineage>
        <taxon>Eukaryota</taxon>
        <taxon>Fungi</taxon>
        <taxon>Dikarya</taxon>
        <taxon>Ascomycota</taxon>
        <taxon>Saccharomycotina</taxon>
        <taxon>Saccharomycetes</taxon>
        <taxon>Phaffomycetales</taxon>
        <taxon>Wickerhamomycetaceae</taxon>
        <taxon>Wickerhamomyces</taxon>
    </lineage>
</organism>
<dbReference type="Proteomes" id="UP000094112">
    <property type="component" value="Unassembled WGS sequence"/>
</dbReference>
<reference evidence="1 2" key="1">
    <citation type="journal article" date="2016" name="Proc. Natl. Acad. Sci. U.S.A.">
        <title>Comparative genomics of biotechnologically important yeasts.</title>
        <authorList>
            <person name="Riley R."/>
            <person name="Haridas S."/>
            <person name="Wolfe K.H."/>
            <person name="Lopes M.R."/>
            <person name="Hittinger C.T."/>
            <person name="Goeker M."/>
            <person name="Salamov A.A."/>
            <person name="Wisecaver J.H."/>
            <person name="Long T.M."/>
            <person name="Calvey C.H."/>
            <person name="Aerts A.L."/>
            <person name="Barry K.W."/>
            <person name="Choi C."/>
            <person name="Clum A."/>
            <person name="Coughlan A.Y."/>
            <person name="Deshpande S."/>
            <person name="Douglass A.P."/>
            <person name="Hanson S.J."/>
            <person name="Klenk H.-P."/>
            <person name="LaButti K.M."/>
            <person name="Lapidus A."/>
            <person name="Lindquist E.A."/>
            <person name="Lipzen A.M."/>
            <person name="Meier-Kolthoff J.P."/>
            <person name="Ohm R.A."/>
            <person name="Otillar R.P."/>
            <person name="Pangilinan J.L."/>
            <person name="Peng Y."/>
            <person name="Rokas A."/>
            <person name="Rosa C.A."/>
            <person name="Scheuner C."/>
            <person name="Sibirny A.A."/>
            <person name="Slot J.C."/>
            <person name="Stielow J.B."/>
            <person name="Sun H."/>
            <person name="Kurtzman C.P."/>
            <person name="Blackwell M."/>
            <person name="Grigoriev I.V."/>
            <person name="Jeffries T.W."/>
        </authorList>
    </citation>
    <scope>NUCLEOTIDE SEQUENCE [LARGE SCALE GENOMIC DNA]</scope>
    <source>
        <strain evidence="2">ATCC 58044 / CBS 1984 / NCYC 433 / NRRL Y-366-8</strain>
    </source>
</reference>
<sequence length="159" mass="18464">MDLFVFLIVFAVVIFFIAFLPLLSGVASYKLQATSKQDYKSEKNDDDDQVDFNQGYLSPEERAQLEAKSSSRDSKFSKLKHIPNVSKSDIPFKFAPKINDGDSKIRNRKVKNADIDLNPSHYDYDLDELIEEENREDAKEKQREFQQRLYKGDNLQEMA</sequence>
<protein>
    <submittedName>
        <fullName evidence="1">Uncharacterized protein</fullName>
    </submittedName>
</protein>
<evidence type="ECO:0000313" key="2">
    <source>
        <dbReference type="Proteomes" id="UP000094112"/>
    </source>
</evidence>
<dbReference type="AlphaFoldDB" id="A0A1E3P6U7"/>
<proteinExistence type="predicted"/>
<keyword evidence="2" id="KW-1185">Reference proteome</keyword>
<accession>A0A1E3P6U7</accession>
<gene>
    <name evidence="1" type="ORF">WICANDRAFT_77369</name>
</gene>
<name>A0A1E3P6U7_WICAA</name>
<dbReference type="OrthoDB" id="4092812at2759"/>
<dbReference type="RefSeq" id="XP_019039899.1">
    <property type="nucleotide sequence ID" value="XM_019184544.1"/>
</dbReference>
<dbReference type="GeneID" id="30201790"/>